<protein>
    <submittedName>
        <fullName evidence="3">Proline-, glutamic acid- and leucine-rich protein 1-like isoform X1</fullName>
    </submittedName>
</protein>
<dbReference type="GO" id="GO:0006364">
    <property type="term" value="P:rRNA processing"/>
    <property type="evidence" value="ECO:0007669"/>
    <property type="project" value="TreeGrafter"/>
</dbReference>
<dbReference type="AlphaFoldDB" id="A0A7E5VXV9"/>
<feature type="compositionally biased region" description="Acidic residues" evidence="1">
    <location>
        <begin position="572"/>
        <end position="589"/>
    </location>
</feature>
<evidence type="ECO:0000256" key="1">
    <source>
        <dbReference type="SAM" id="MobiDB-lite"/>
    </source>
</evidence>
<accession>A0A7E5VXV9</accession>
<feature type="compositionally biased region" description="Polar residues" evidence="1">
    <location>
        <begin position="801"/>
        <end position="810"/>
    </location>
</feature>
<feature type="compositionally biased region" description="Low complexity" evidence="1">
    <location>
        <begin position="555"/>
        <end position="571"/>
    </location>
</feature>
<dbReference type="GO" id="GO:0005634">
    <property type="term" value="C:nucleus"/>
    <property type="evidence" value="ECO:0007669"/>
    <property type="project" value="TreeGrafter"/>
</dbReference>
<dbReference type="PANTHER" id="PTHR34105">
    <property type="entry name" value="PROLINE-, GLUTAMIC ACID- AND LEUCINE-RICH PROTEIN 1"/>
    <property type="match status" value="1"/>
</dbReference>
<dbReference type="InParanoid" id="A0A7E5VXV9"/>
<evidence type="ECO:0000313" key="2">
    <source>
        <dbReference type="Proteomes" id="UP000322000"/>
    </source>
</evidence>
<dbReference type="InterPro" id="IPR011989">
    <property type="entry name" value="ARM-like"/>
</dbReference>
<dbReference type="SUPFAM" id="SSF48371">
    <property type="entry name" value="ARM repeat"/>
    <property type="match status" value="1"/>
</dbReference>
<feature type="region of interest" description="Disordered" evidence="1">
    <location>
        <begin position="517"/>
        <end position="721"/>
    </location>
</feature>
<keyword evidence="2" id="KW-1185">Reference proteome</keyword>
<reference evidence="3" key="1">
    <citation type="submission" date="2025-08" db="UniProtKB">
        <authorList>
            <consortium name="RefSeq"/>
        </authorList>
    </citation>
    <scope>IDENTIFICATION</scope>
</reference>
<dbReference type="Proteomes" id="UP000322000">
    <property type="component" value="Chromosome 1"/>
</dbReference>
<dbReference type="KEGG" id="tnl:113497688"/>
<dbReference type="OrthoDB" id="20900at2759"/>
<dbReference type="Gene3D" id="1.25.10.10">
    <property type="entry name" value="Leucine-rich Repeat Variant"/>
    <property type="match status" value="1"/>
</dbReference>
<dbReference type="InterPro" id="IPR016024">
    <property type="entry name" value="ARM-type_fold"/>
</dbReference>
<proteinExistence type="predicted"/>
<dbReference type="GeneID" id="113497688"/>
<dbReference type="RefSeq" id="XP_026733173.1">
    <property type="nucleotide sequence ID" value="XM_026877372.1"/>
</dbReference>
<name>A0A7E5VXV9_TRINI</name>
<sequence length="894" mass="98362">MVTGQTLQKLREVDPNDSDAVKEAISGFIQDLLKHTSVNSNSWLRTVDDVINRFPRHCAQHRNTIEKFLVHFLDSSSYFNVIEAAKCAHSLQQIRPSQDKMATPKNCWREQMFLLCNTAHNLIEAIFSNTVAIYKNNNVVKKSGSELLGNTPLTTAFSRILNVEKHSTGDTKRAGLVNKLRNILVFIQAMLVEVYPVGKPIQPQLILELIVPALNLSSSANTDPAEASIVKIQALRTLDALIACLGKNLIPFSALVIRIVMQTLRWSIEHNNEESRKVRCAAYKSLSLWLSTLHAHCVTSDGRDRCWEDELSAIIAADITTPKKIVQLTMNKIPTKNLSKKAKRKLANQQLDQSALTKYAPGEKNKEEMPSEQREEIAIAALECAEMFLTVCGIFLKQSTHKLFHERLVRECFSAERARPRVLLRQLRALGAARRHPPPQLAPPTHYCLQLYTMLLNHTDAQIRKFCSQALLDIRLQLHCSPPSLNFALEVSSETRQPKNKLQAASKKNRAALIKLLGADKVPPPPSDEEEEESAGEGPSTKKRRLTVDEPDTRISISSDSTESSVVISDDSGSEIEEVVEVNNTEDNDVVMLPSKTETPRADSASNTDITIRDKLKQPAQMVLLIVPGKPKQPQRATSDVPIPDEQSTSQTPKPAENASPSTPKPAEKATSVGAKLAVLASPSKPISVEQASPNKLNSKDKPAQMPTPRKSKLGVMASPSKFKTIDITSTTVSNSTDIHEVETQVALNTSTDTTDGEKSPARSMEVAYDLPRTPKKVTFPELAADDNLPSTSESDDVQITCGQPVNSSPETKKENSVITKEVPVIVPPIKSPSKAVQEKDKASEATNGTKQVNGEGDKEKADIEVKITSTEVSVDAMMADFVDEVCDDPKLVT</sequence>
<dbReference type="PANTHER" id="PTHR34105:SF1">
    <property type="entry name" value="PROLINE-, GLUTAMIC ACID- AND LEUCINE-RICH PROTEIN 1"/>
    <property type="match status" value="1"/>
</dbReference>
<organism evidence="2 3">
    <name type="scientific">Trichoplusia ni</name>
    <name type="common">Cabbage looper</name>
    <dbReference type="NCBI Taxonomy" id="7111"/>
    <lineage>
        <taxon>Eukaryota</taxon>
        <taxon>Metazoa</taxon>
        <taxon>Ecdysozoa</taxon>
        <taxon>Arthropoda</taxon>
        <taxon>Hexapoda</taxon>
        <taxon>Insecta</taxon>
        <taxon>Pterygota</taxon>
        <taxon>Neoptera</taxon>
        <taxon>Endopterygota</taxon>
        <taxon>Lepidoptera</taxon>
        <taxon>Glossata</taxon>
        <taxon>Ditrysia</taxon>
        <taxon>Noctuoidea</taxon>
        <taxon>Noctuidae</taxon>
        <taxon>Plusiinae</taxon>
        <taxon>Trichoplusia</taxon>
    </lineage>
</organism>
<gene>
    <name evidence="3" type="primary">LOC113497688</name>
</gene>
<feature type="region of interest" description="Disordered" evidence="1">
    <location>
        <begin position="744"/>
        <end position="862"/>
    </location>
</feature>
<evidence type="ECO:0000313" key="3">
    <source>
        <dbReference type="RefSeq" id="XP_026733173.1"/>
    </source>
</evidence>